<dbReference type="Proteomes" id="UP000707352">
    <property type="component" value="Unassembled WGS sequence"/>
</dbReference>
<name>A0ABX0V6A3_9HYPH</name>
<keyword evidence="3" id="KW-1185">Reference proteome</keyword>
<evidence type="ECO:0000313" key="3">
    <source>
        <dbReference type="Proteomes" id="UP000707352"/>
    </source>
</evidence>
<feature type="transmembrane region" description="Helical" evidence="1">
    <location>
        <begin position="57"/>
        <end position="83"/>
    </location>
</feature>
<evidence type="ECO:0000256" key="1">
    <source>
        <dbReference type="SAM" id="Phobius"/>
    </source>
</evidence>
<organism evidence="2 3">
    <name type="scientific">Microvirga terricola</name>
    <dbReference type="NCBI Taxonomy" id="2719797"/>
    <lineage>
        <taxon>Bacteria</taxon>
        <taxon>Pseudomonadati</taxon>
        <taxon>Pseudomonadota</taxon>
        <taxon>Alphaproteobacteria</taxon>
        <taxon>Hyphomicrobiales</taxon>
        <taxon>Methylobacteriaceae</taxon>
        <taxon>Microvirga</taxon>
    </lineage>
</organism>
<feature type="transmembrane region" description="Helical" evidence="1">
    <location>
        <begin position="125"/>
        <end position="145"/>
    </location>
</feature>
<protein>
    <submittedName>
        <fullName evidence="2">Uncharacterized protein</fullName>
    </submittedName>
</protein>
<comment type="caution">
    <text evidence="2">The sequence shown here is derived from an EMBL/GenBank/DDBJ whole genome shotgun (WGS) entry which is preliminary data.</text>
</comment>
<accession>A0ABX0V6A3</accession>
<gene>
    <name evidence="2" type="ORF">HB375_01885</name>
</gene>
<dbReference type="RefSeq" id="WP_167671252.1">
    <property type="nucleotide sequence ID" value="NZ_JAATJS010000001.1"/>
</dbReference>
<dbReference type="EMBL" id="JAATJS010000001">
    <property type="protein sequence ID" value="NIX75362.1"/>
    <property type="molecule type" value="Genomic_DNA"/>
</dbReference>
<feature type="transmembrane region" description="Helical" evidence="1">
    <location>
        <begin position="95"/>
        <end position="113"/>
    </location>
</feature>
<keyword evidence="1" id="KW-0472">Membrane</keyword>
<reference evidence="2 3" key="1">
    <citation type="submission" date="2020-03" db="EMBL/GenBank/DDBJ databases">
        <title>The genome sequence of Microvirga sp. c23x22.</title>
        <authorList>
            <person name="Zhang X."/>
        </authorList>
    </citation>
    <scope>NUCLEOTIDE SEQUENCE [LARGE SCALE GENOMIC DNA]</scope>
    <source>
        <strain evidence="3">c23x22</strain>
    </source>
</reference>
<evidence type="ECO:0000313" key="2">
    <source>
        <dbReference type="EMBL" id="NIX75362.1"/>
    </source>
</evidence>
<keyword evidence="1" id="KW-0812">Transmembrane</keyword>
<sequence>MIRWLLIPFALLIAIGAGSFFLFLASIVDPVMATLTGETLFVGLSKFFDAIVSADDPGLVVAHALSGIGRLIFIFLVFPALLVAVIGEAVRARSLIWYGGATGVLTAAVPWILRGSAHVAAPGELHVSAVLGLTGAVTGLVYWLVAGRDTGRGRDTPR</sequence>
<keyword evidence="1" id="KW-1133">Transmembrane helix</keyword>
<proteinExistence type="predicted"/>